<keyword evidence="3" id="KW-1185">Reference proteome</keyword>
<protein>
    <submittedName>
        <fullName evidence="2">Uncharacterized protein</fullName>
    </submittedName>
</protein>
<proteinExistence type="predicted"/>
<evidence type="ECO:0000313" key="3">
    <source>
        <dbReference type="Proteomes" id="UP001159641"/>
    </source>
</evidence>
<dbReference type="Proteomes" id="UP001159641">
    <property type="component" value="Unassembled WGS sequence"/>
</dbReference>
<evidence type="ECO:0000256" key="1">
    <source>
        <dbReference type="SAM" id="MobiDB-lite"/>
    </source>
</evidence>
<comment type="caution">
    <text evidence="2">The sequence shown here is derived from an EMBL/GenBank/DDBJ whole genome shotgun (WGS) entry which is preliminary data.</text>
</comment>
<dbReference type="EMBL" id="JAIQCJ010001995">
    <property type="protein sequence ID" value="KAJ8786262.1"/>
    <property type="molecule type" value="Genomic_DNA"/>
</dbReference>
<gene>
    <name evidence="2" type="ORF">J1605_006482</name>
</gene>
<feature type="region of interest" description="Disordered" evidence="1">
    <location>
        <begin position="50"/>
        <end position="70"/>
    </location>
</feature>
<name>A0AB34H4Y7_ESCRO</name>
<evidence type="ECO:0000313" key="2">
    <source>
        <dbReference type="EMBL" id="KAJ8786262.1"/>
    </source>
</evidence>
<accession>A0AB34H4Y7</accession>
<reference evidence="2 3" key="1">
    <citation type="submission" date="2022-11" db="EMBL/GenBank/DDBJ databases">
        <title>Whole genome sequence of Eschrichtius robustus ER-17-0199.</title>
        <authorList>
            <person name="Bruniche-Olsen A."/>
            <person name="Black A.N."/>
            <person name="Fields C.J."/>
            <person name="Walden K."/>
            <person name="Dewoody J.A."/>
        </authorList>
    </citation>
    <scope>NUCLEOTIDE SEQUENCE [LARGE SCALE GENOMIC DNA]</scope>
    <source>
        <strain evidence="2">ER-17-0199</strain>
        <tissue evidence="2">Blubber</tissue>
    </source>
</reference>
<organism evidence="2 3">
    <name type="scientific">Eschrichtius robustus</name>
    <name type="common">California gray whale</name>
    <name type="synonym">Eschrichtius gibbosus</name>
    <dbReference type="NCBI Taxonomy" id="9764"/>
    <lineage>
        <taxon>Eukaryota</taxon>
        <taxon>Metazoa</taxon>
        <taxon>Chordata</taxon>
        <taxon>Craniata</taxon>
        <taxon>Vertebrata</taxon>
        <taxon>Euteleostomi</taxon>
        <taxon>Mammalia</taxon>
        <taxon>Eutheria</taxon>
        <taxon>Laurasiatheria</taxon>
        <taxon>Artiodactyla</taxon>
        <taxon>Whippomorpha</taxon>
        <taxon>Cetacea</taxon>
        <taxon>Mysticeti</taxon>
        <taxon>Eschrichtiidae</taxon>
        <taxon>Eschrichtius</taxon>
    </lineage>
</organism>
<dbReference type="AlphaFoldDB" id="A0AB34H4Y7"/>
<sequence length="70" mass="7572">MPSVRSLTPPDAVGGEQVSAGRLRVTRLDLLSQRHTAHQRQMRDAFCAGSRWLPPTSENGLKTGKGGSRS</sequence>